<protein>
    <submittedName>
        <fullName evidence="1">Uncharacterized protein</fullName>
    </submittedName>
</protein>
<gene>
    <name evidence="1" type="ORF">BBBOND_0109550</name>
</gene>
<dbReference type="VEuPathDB" id="PiroplasmaDB:BBBOND_0109550"/>
<reference evidence="2" key="1">
    <citation type="journal article" date="2014" name="Nucleic Acids Res.">
        <title>The evolutionary dynamics of variant antigen genes in Babesia reveal a history of genomic innovation underlying host-parasite interaction.</title>
        <authorList>
            <person name="Jackson A.P."/>
            <person name="Otto T.D."/>
            <person name="Darby A."/>
            <person name="Ramaprasad A."/>
            <person name="Xia D."/>
            <person name="Echaide I.E."/>
            <person name="Farber M."/>
            <person name="Gahlot S."/>
            <person name="Gamble J."/>
            <person name="Gupta D."/>
            <person name="Gupta Y."/>
            <person name="Jackson L."/>
            <person name="Malandrin L."/>
            <person name="Malas T.B."/>
            <person name="Moussa E."/>
            <person name="Nair M."/>
            <person name="Reid A.J."/>
            <person name="Sanders M."/>
            <person name="Sharma J."/>
            <person name="Tracey A."/>
            <person name="Quail M.A."/>
            <person name="Weir W."/>
            <person name="Wastling J.M."/>
            <person name="Hall N."/>
            <person name="Willadsen P."/>
            <person name="Lingelbach K."/>
            <person name="Shiels B."/>
            <person name="Tait A."/>
            <person name="Berriman M."/>
            <person name="Allred D.R."/>
            <person name="Pain A."/>
        </authorList>
    </citation>
    <scope>NUCLEOTIDE SEQUENCE [LARGE SCALE GENOMIC DNA]</scope>
    <source>
        <strain evidence="2">Bond</strain>
    </source>
</reference>
<sequence>MIADTLTETSLYSASVIYKLQHINSKDAFSNFNFKYEYRKLHYSPDPACLLCQLRDYVYACHHQLEFLKAQCNRYESHGGWQDCNYGSDPKTSSPLQSFLTDGWDSIFKTHPFDPCNLCLKSRVRMGFRTEDLPKTSQQGSVISTILTPSSGGEGHDALLDTK</sequence>
<accession>A0A061D3K5</accession>
<dbReference type="Proteomes" id="UP000033188">
    <property type="component" value="Chromosome 1"/>
</dbReference>
<name>A0A061D3K5_BABBI</name>
<dbReference type="STRING" id="5866.A0A061D3K5"/>
<keyword evidence="2" id="KW-1185">Reference proteome</keyword>
<dbReference type="GeneID" id="24563198"/>
<organism evidence="1 2">
    <name type="scientific">Babesia bigemina</name>
    <dbReference type="NCBI Taxonomy" id="5866"/>
    <lineage>
        <taxon>Eukaryota</taxon>
        <taxon>Sar</taxon>
        <taxon>Alveolata</taxon>
        <taxon>Apicomplexa</taxon>
        <taxon>Aconoidasida</taxon>
        <taxon>Piroplasmida</taxon>
        <taxon>Babesiidae</taxon>
        <taxon>Babesia</taxon>
    </lineage>
</organism>
<dbReference type="RefSeq" id="XP_012766843.1">
    <property type="nucleotide sequence ID" value="XM_012911389.1"/>
</dbReference>
<dbReference type="KEGG" id="bbig:BBBOND_0109550"/>
<proteinExistence type="predicted"/>
<evidence type="ECO:0000313" key="2">
    <source>
        <dbReference type="Proteomes" id="UP000033188"/>
    </source>
</evidence>
<evidence type="ECO:0000313" key="1">
    <source>
        <dbReference type="EMBL" id="CDR94657.1"/>
    </source>
</evidence>
<dbReference type="EMBL" id="LK391707">
    <property type="protein sequence ID" value="CDR94657.1"/>
    <property type="molecule type" value="Genomic_DNA"/>
</dbReference>
<dbReference type="AlphaFoldDB" id="A0A061D3K5"/>